<feature type="region of interest" description="Disordered" evidence="1">
    <location>
        <begin position="268"/>
        <end position="305"/>
    </location>
</feature>
<dbReference type="RefSeq" id="XP_042578477.1">
    <property type="nucleotide sequence ID" value="XM_042722543.1"/>
</dbReference>
<evidence type="ECO:0000256" key="1">
    <source>
        <dbReference type="SAM" id="MobiDB-lite"/>
    </source>
</evidence>
<dbReference type="AlphaFoldDB" id="A0A9Q9W7X1"/>
<proteinExistence type="predicted"/>
<sequence>MMFIKEERVDFRIEEVFSLKDENTEEQTAVCRNPSKLVHCLICHEPQTRIEHHLSNMCLRDAEDGCIQQEVLSAKESQEKWKREGRIMNLSEVKKLVREDPSCDSLAEYFRSKGFLIKEERDSTASQESELLALIEEDMGEVSKRLSQHKRVPAKTKTVFRSFCLATVMWVHHLGPTSIKEFKVQEWNDRVMEGDGVVVKLSKGSIKLNKKEEHWLDCYFKHIRPEYLNAQPLKGDDRDRFFLGASGLPLSNPTADVHRLREKYVKRLQERPTPAPEPQAGAVVSPPRSAAEEEPPQMLERTSPPTPVMQLPALRFWGAFEDLFPITLHGKPPTKVQAAEAGFEDRSYYHYWRRLQYKLRIQYILEQSTDRTGQKPLASRVRRAIAKETRWTTNVPSVDSVLLVVSKQEGERRLETLSGEPSYRFFFKGKGGDPLCIHAQKFSCDCHTDKETFGRRMSHSRRRNNVRHQIVSLNCPDGPRECVPFLSWGTIVC</sequence>
<gene>
    <name evidence="2" type="primary">LOC109067516</name>
</gene>
<organism evidence="2">
    <name type="scientific">Cyprinus carpio</name>
    <name type="common">Common carp</name>
    <dbReference type="NCBI Taxonomy" id="7962"/>
    <lineage>
        <taxon>Eukaryota</taxon>
        <taxon>Metazoa</taxon>
        <taxon>Chordata</taxon>
        <taxon>Craniata</taxon>
        <taxon>Vertebrata</taxon>
        <taxon>Euteleostomi</taxon>
        <taxon>Actinopterygii</taxon>
        <taxon>Neopterygii</taxon>
        <taxon>Teleostei</taxon>
        <taxon>Ostariophysi</taxon>
        <taxon>Cypriniformes</taxon>
        <taxon>Cyprinidae</taxon>
        <taxon>Cyprininae</taxon>
        <taxon>Cyprinus</taxon>
    </lineage>
</organism>
<accession>A0A9Q9W7X1</accession>
<dbReference type="PANTHER" id="PTHR47306:SF2">
    <property type="entry name" value="CORE-BINDING (CB) DOMAIN-CONTAINING PROTEIN"/>
    <property type="match status" value="1"/>
</dbReference>
<reference evidence="2" key="1">
    <citation type="submission" date="2025-08" db="UniProtKB">
        <authorList>
            <consortium name="RefSeq"/>
        </authorList>
    </citation>
    <scope>IDENTIFICATION</scope>
    <source>
        <tissue evidence="2">Muscle</tissue>
    </source>
</reference>
<dbReference type="Proteomes" id="UP001155660">
    <property type="component" value="Chromosome B4"/>
</dbReference>
<protein>
    <submittedName>
        <fullName evidence="2">Uncharacterized protein LOC109067516</fullName>
    </submittedName>
</protein>
<dbReference type="GeneID" id="109067516"/>
<name>A0A9Q9W7X1_CYPCA</name>
<evidence type="ECO:0000313" key="2">
    <source>
        <dbReference type="RefSeq" id="XP_042578477.1"/>
    </source>
</evidence>
<dbReference type="KEGG" id="ccar:109067516"/>
<dbReference type="OrthoDB" id="8854077at2759"/>
<dbReference type="PANTHER" id="PTHR47306">
    <property type="entry name" value="SI:CH211-178J18.4-RELATED"/>
    <property type="match status" value="1"/>
</dbReference>